<dbReference type="Pfam" id="PF26629">
    <property type="entry name" value="GT2_TM_C"/>
    <property type="match status" value="1"/>
</dbReference>
<keyword evidence="1" id="KW-0472">Membrane</keyword>
<dbReference type="SUPFAM" id="SSF53448">
    <property type="entry name" value="Nucleotide-diphospho-sugar transferases"/>
    <property type="match status" value="1"/>
</dbReference>
<dbReference type="STRING" id="642492.Clole_3795"/>
<dbReference type="InterPro" id="IPR058718">
    <property type="entry name" value="Agl6_TM_C"/>
</dbReference>
<feature type="domain" description="Low-salt glycan biosynthesis hexosyltransferase Agl6 C-terminal transmembrane region" evidence="3">
    <location>
        <begin position="228"/>
        <end position="292"/>
    </location>
</feature>
<dbReference type="eggNOG" id="COG1215">
    <property type="taxonomic scope" value="Bacteria"/>
</dbReference>
<dbReference type="CDD" id="cd04179">
    <property type="entry name" value="DPM_DPG-synthase_like"/>
    <property type="match status" value="1"/>
</dbReference>
<dbReference type="Proteomes" id="UP000008467">
    <property type="component" value="Chromosome"/>
</dbReference>
<dbReference type="Pfam" id="PF00535">
    <property type="entry name" value="Glycos_transf_2"/>
    <property type="match status" value="1"/>
</dbReference>
<organism evidence="4 5">
    <name type="scientific">Cellulosilyticum lentocellum (strain ATCC 49066 / DSM 5427 / NCIMB 11756 / RHM5)</name>
    <name type="common">Clostridium lentocellum</name>
    <dbReference type="NCBI Taxonomy" id="642492"/>
    <lineage>
        <taxon>Bacteria</taxon>
        <taxon>Bacillati</taxon>
        <taxon>Bacillota</taxon>
        <taxon>Clostridia</taxon>
        <taxon>Lachnospirales</taxon>
        <taxon>Cellulosilyticaceae</taxon>
        <taxon>Cellulosilyticum</taxon>
    </lineage>
</organism>
<feature type="transmembrane region" description="Helical" evidence="1">
    <location>
        <begin position="234"/>
        <end position="254"/>
    </location>
</feature>
<dbReference type="PANTHER" id="PTHR48090">
    <property type="entry name" value="UNDECAPRENYL-PHOSPHATE 4-DEOXY-4-FORMAMIDO-L-ARABINOSE TRANSFERASE-RELATED"/>
    <property type="match status" value="1"/>
</dbReference>
<feature type="transmembrane region" description="Helical" evidence="1">
    <location>
        <begin position="266"/>
        <end position="289"/>
    </location>
</feature>
<dbReference type="InterPro" id="IPR050256">
    <property type="entry name" value="Glycosyltransferase_2"/>
</dbReference>
<dbReference type="GO" id="GO:0016740">
    <property type="term" value="F:transferase activity"/>
    <property type="evidence" value="ECO:0007669"/>
    <property type="project" value="UniProtKB-KW"/>
</dbReference>
<evidence type="ECO:0000256" key="1">
    <source>
        <dbReference type="SAM" id="Phobius"/>
    </source>
</evidence>
<keyword evidence="4" id="KW-0808">Transferase</keyword>
<dbReference type="AlphaFoldDB" id="F2JIK5"/>
<protein>
    <submittedName>
        <fullName evidence="4">Glycosyl transferase family 2</fullName>
    </submittedName>
</protein>
<dbReference type="KEGG" id="cle:Clole_3795"/>
<dbReference type="Gene3D" id="3.90.550.10">
    <property type="entry name" value="Spore Coat Polysaccharide Biosynthesis Protein SpsA, Chain A"/>
    <property type="match status" value="1"/>
</dbReference>
<dbReference type="RefSeq" id="WP_013658749.1">
    <property type="nucleotide sequence ID" value="NC_015275.1"/>
</dbReference>
<feature type="domain" description="Glycosyltransferase 2-like" evidence="2">
    <location>
        <begin position="7"/>
        <end position="167"/>
    </location>
</feature>
<dbReference type="PANTHER" id="PTHR48090:SF7">
    <property type="entry name" value="RFBJ PROTEIN"/>
    <property type="match status" value="1"/>
</dbReference>
<dbReference type="EMBL" id="CP002582">
    <property type="protein sequence ID" value="ADZ85475.1"/>
    <property type="molecule type" value="Genomic_DNA"/>
</dbReference>
<accession>F2JIK5</accession>
<evidence type="ECO:0000259" key="2">
    <source>
        <dbReference type="Pfam" id="PF00535"/>
    </source>
</evidence>
<keyword evidence="1" id="KW-1133">Transmembrane helix</keyword>
<reference evidence="4 5" key="1">
    <citation type="journal article" date="2011" name="J. Bacteriol.">
        <title>Complete genome sequence of the cellulose-degrading bacterium Cellulosilyticum lentocellum.</title>
        <authorList>
            <consortium name="US DOE Joint Genome Institute"/>
            <person name="Miller D.A."/>
            <person name="Suen G."/>
            <person name="Bruce D."/>
            <person name="Copeland A."/>
            <person name="Cheng J.F."/>
            <person name="Detter C."/>
            <person name="Goodwin L.A."/>
            <person name="Han C.S."/>
            <person name="Hauser L.J."/>
            <person name="Land M.L."/>
            <person name="Lapidus A."/>
            <person name="Lucas S."/>
            <person name="Meincke L."/>
            <person name="Pitluck S."/>
            <person name="Tapia R."/>
            <person name="Teshima H."/>
            <person name="Woyke T."/>
            <person name="Fox B.G."/>
            <person name="Angert E.R."/>
            <person name="Currie C.R."/>
        </authorList>
    </citation>
    <scope>NUCLEOTIDE SEQUENCE [LARGE SCALE GENOMIC DNA]</scope>
    <source>
        <strain evidence="5">ATCC 49066 / DSM 5427 / NCIMB 11756 / RHM5</strain>
    </source>
</reference>
<dbReference type="HOGENOM" id="CLU_033536_7_4_9"/>
<dbReference type="InterPro" id="IPR029044">
    <property type="entry name" value="Nucleotide-diphossugar_trans"/>
</dbReference>
<proteinExistence type="predicted"/>
<dbReference type="InterPro" id="IPR001173">
    <property type="entry name" value="Glyco_trans_2-like"/>
</dbReference>
<keyword evidence="5" id="KW-1185">Reference proteome</keyword>
<evidence type="ECO:0000313" key="5">
    <source>
        <dbReference type="Proteomes" id="UP000008467"/>
    </source>
</evidence>
<name>F2JIK5_CELLD</name>
<evidence type="ECO:0000259" key="3">
    <source>
        <dbReference type="Pfam" id="PF26629"/>
    </source>
</evidence>
<sequence>MKLIIQIPCYNEERTLPITFSQLPKYIKGIDEIEYLIINDGSKDKTVEVAKKLGIHHIVDMMNNRGLAKGFMAGIHACLSLGADIIVNTDGDNQYSGYDIEKLVQPILEKRAEIVIGDRETDNIEHFSPLKKRLQKLGSSVVRKASNTNVSDTTSGFRAYSRDAAMKLNVLSEYTYTLETIIDAGHKKLAIENVAISTNEKLRDSRLFKSMWGYIKKSAITITRTYTMMKPLKVFLSIGIIFLLIGLAIGGRFIYHWLTSDGSGHIQSLILSSITISVGVQSIFFAFVADAISANRKVNDELLYRLKKLEYNYLQEKNSDVHTNKKDVV</sequence>
<keyword evidence="1" id="KW-0812">Transmembrane</keyword>
<gene>
    <name evidence="4" type="ordered locus">Clole_3795</name>
</gene>
<evidence type="ECO:0000313" key="4">
    <source>
        <dbReference type="EMBL" id="ADZ85475.1"/>
    </source>
</evidence>